<feature type="transmembrane region" description="Helical" evidence="6">
    <location>
        <begin position="81"/>
        <end position="104"/>
    </location>
</feature>
<feature type="transmembrane region" description="Helical" evidence="6">
    <location>
        <begin position="7"/>
        <end position="30"/>
    </location>
</feature>
<evidence type="ECO:0000313" key="9">
    <source>
        <dbReference type="Proteomes" id="UP000008810"/>
    </source>
</evidence>
<keyword evidence="5 6" id="KW-0472">Membrane</keyword>
<comment type="similarity">
    <text evidence="2">Belongs to the UPF0220 family.</text>
</comment>
<evidence type="ECO:0008006" key="10">
    <source>
        <dbReference type="Google" id="ProtNLM"/>
    </source>
</evidence>
<dbReference type="Pfam" id="PF05255">
    <property type="entry name" value="UPF0220"/>
    <property type="match status" value="1"/>
</dbReference>
<dbReference type="RefSeq" id="XP_003575191.1">
    <property type="nucleotide sequence ID" value="XM_003575143.4"/>
</dbReference>
<feature type="transmembrane region" description="Helical" evidence="6">
    <location>
        <begin position="116"/>
        <end position="136"/>
    </location>
</feature>
<evidence type="ECO:0000256" key="1">
    <source>
        <dbReference type="ARBA" id="ARBA00004141"/>
    </source>
</evidence>
<dbReference type="GO" id="GO:0032511">
    <property type="term" value="P:late endosome to vacuole transport via multivesicular body sorting pathway"/>
    <property type="evidence" value="ECO:0000318"/>
    <property type="project" value="GO_Central"/>
</dbReference>
<evidence type="ECO:0000256" key="2">
    <source>
        <dbReference type="ARBA" id="ARBA00005335"/>
    </source>
</evidence>
<evidence type="ECO:0000256" key="3">
    <source>
        <dbReference type="ARBA" id="ARBA00022692"/>
    </source>
</evidence>
<reference evidence="7 8" key="1">
    <citation type="journal article" date="2010" name="Nature">
        <title>Genome sequencing and analysis of the model grass Brachypodium distachyon.</title>
        <authorList>
            <consortium name="International Brachypodium Initiative"/>
        </authorList>
    </citation>
    <scope>NUCLEOTIDE SEQUENCE [LARGE SCALE GENOMIC DNA]</scope>
    <source>
        <strain evidence="7">Bd21</strain>
        <strain evidence="8">cv. Bd21</strain>
    </source>
</reference>
<keyword evidence="3 6" id="KW-0812">Transmembrane</keyword>
<dbReference type="GO" id="GO:0016020">
    <property type="term" value="C:membrane"/>
    <property type="evidence" value="ECO:0007669"/>
    <property type="project" value="UniProtKB-SubCell"/>
</dbReference>
<organism evidence="7">
    <name type="scientific">Brachypodium distachyon</name>
    <name type="common">Purple false brome</name>
    <name type="synonym">Trachynia distachya</name>
    <dbReference type="NCBI Taxonomy" id="15368"/>
    <lineage>
        <taxon>Eukaryota</taxon>
        <taxon>Viridiplantae</taxon>
        <taxon>Streptophyta</taxon>
        <taxon>Embryophyta</taxon>
        <taxon>Tracheophyta</taxon>
        <taxon>Spermatophyta</taxon>
        <taxon>Magnoliopsida</taxon>
        <taxon>Liliopsida</taxon>
        <taxon>Poales</taxon>
        <taxon>Poaceae</taxon>
        <taxon>BOP clade</taxon>
        <taxon>Pooideae</taxon>
        <taxon>Stipodae</taxon>
        <taxon>Brachypodieae</taxon>
        <taxon>Brachypodium</taxon>
    </lineage>
</organism>
<protein>
    <recommendedName>
        <fullName evidence="10">Salt tolerant protein</fullName>
    </recommendedName>
</protein>
<reference evidence="8" key="3">
    <citation type="submission" date="2018-08" db="UniProtKB">
        <authorList>
            <consortium name="EnsemblPlants"/>
        </authorList>
    </citation>
    <scope>IDENTIFICATION</scope>
    <source>
        <strain evidence="8">cv. Bd21</strain>
    </source>
</reference>
<proteinExistence type="inferred from homology"/>
<dbReference type="HOGENOM" id="CLU_156199_0_0_1"/>
<gene>
    <name evidence="8" type="primary">LOC100829218</name>
    <name evidence="7" type="ORF">BRADI_3g46397v3</name>
</gene>
<dbReference type="eggNOG" id="KOG3393">
    <property type="taxonomic scope" value="Eukaryota"/>
</dbReference>
<dbReference type="EnsemblPlants" id="KQJ99974">
    <property type="protein sequence ID" value="KQJ99974"/>
    <property type="gene ID" value="BRADI_3g46397v3"/>
</dbReference>
<dbReference type="PANTHER" id="PTHR13180">
    <property type="entry name" value="SMALL MEMBRANE PROTEIN-RELATED"/>
    <property type="match status" value="1"/>
</dbReference>
<comment type="subcellular location">
    <subcellularLocation>
        <location evidence="1">Membrane</location>
        <topology evidence="1">Multi-pass membrane protein</topology>
    </subcellularLocation>
</comment>
<reference evidence="7" key="2">
    <citation type="submission" date="2017-06" db="EMBL/GenBank/DDBJ databases">
        <title>WGS assembly of Brachypodium distachyon.</title>
        <authorList>
            <consortium name="The International Brachypodium Initiative"/>
            <person name="Lucas S."/>
            <person name="Harmon-Smith M."/>
            <person name="Lail K."/>
            <person name="Tice H."/>
            <person name="Grimwood J."/>
            <person name="Bruce D."/>
            <person name="Barry K."/>
            <person name="Shu S."/>
            <person name="Lindquist E."/>
            <person name="Wang M."/>
            <person name="Pitluck S."/>
            <person name="Vogel J.P."/>
            <person name="Garvin D.F."/>
            <person name="Mockler T.C."/>
            <person name="Schmutz J."/>
            <person name="Rokhsar D."/>
            <person name="Bevan M.W."/>
        </authorList>
    </citation>
    <scope>NUCLEOTIDE SEQUENCE</scope>
    <source>
        <strain evidence="7">Bd21</strain>
    </source>
</reference>
<dbReference type="GeneID" id="100829218"/>
<feature type="transmembrane region" description="Helical" evidence="6">
    <location>
        <begin position="42"/>
        <end position="61"/>
    </location>
</feature>
<dbReference type="KEGG" id="bdi:100829218"/>
<keyword evidence="9" id="KW-1185">Reference proteome</keyword>
<evidence type="ECO:0000256" key="5">
    <source>
        <dbReference type="ARBA" id="ARBA00023136"/>
    </source>
</evidence>
<dbReference type="ExpressionAtlas" id="I1IAR1">
    <property type="expression patterns" value="baseline"/>
</dbReference>
<dbReference type="InterPro" id="IPR007919">
    <property type="entry name" value="UPF0220"/>
</dbReference>
<name>I1IAR1_BRADI</name>
<dbReference type="OMA" id="LWIMFAD"/>
<keyword evidence="4 6" id="KW-1133">Transmembrane helix</keyword>
<dbReference type="STRING" id="15368.I1IAR1"/>
<dbReference type="EMBL" id="CM000882">
    <property type="protein sequence ID" value="KQJ99974.1"/>
    <property type="molecule type" value="Genomic_DNA"/>
</dbReference>
<dbReference type="Proteomes" id="UP000008810">
    <property type="component" value="Chromosome 3"/>
</dbReference>
<evidence type="ECO:0000256" key="4">
    <source>
        <dbReference type="ARBA" id="ARBA00022989"/>
    </source>
</evidence>
<dbReference type="OrthoDB" id="268928at2759"/>
<accession>I1IAR1</accession>
<evidence type="ECO:0000313" key="7">
    <source>
        <dbReference type="EMBL" id="KQJ99974.1"/>
    </source>
</evidence>
<evidence type="ECO:0000256" key="6">
    <source>
        <dbReference type="SAM" id="Phobius"/>
    </source>
</evidence>
<dbReference type="Gramene" id="KQJ99974">
    <property type="protein sequence ID" value="KQJ99974"/>
    <property type="gene ID" value="BRADI_3g46397v3"/>
</dbReference>
<evidence type="ECO:0000313" key="8">
    <source>
        <dbReference type="EnsemblPlants" id="KQJ99974"/>
    </source>
</evidence>
<sequence>MDNNNLAAAWVTMGPGAAGAVFGAGWWFWVDAVVCSAATVPFFHYLPGLFASFAALMFNCVKTEDINDNYYSPYDDSEWRLKLWLFISYVVSFVSLAASVGFLVQDALTDTGPSTWTGIAGVLQTVFVLFSGLMFWTCRFED</sequence>
<dbReference type="AlphaFoldDB" id="I1IAR1"/>